<dbReference type="SUPFAM" id="SSF56973">
    <property type="entry name" value="Aerolisin/ETX pore-forming domain"/>
    <property type="match status" value="1"/>
</dbReference>
<sequence>MNTQSRDKRAVLVSDLSSTTTGKRQKKITDFGNVTQQTSSISANLEREEEDSSVKEDLSVSEQCRKWKDHYYYGFDWIEFNRDLGRVFCKSCREGNSKSPYSVTGAINIRHHAFTHHQGTAEHKKLRFAHIHKKSMEQVMKSSKHLADSAVLNLFKTAYHIARVNLPFAKFPGMCAWLTSVGCELTVSLYQSERSCVSMIHCISNAVQQMILERVKKSPFFGLMVDEATDVSVTSALVLFAIFLENGVVKVVFLGLVHVTDKTASGLTENIRLKLTSWGLDSTRLVSFGSDGASVMVGKDSGVATRLKNSVNPYLLNVHCIAHRTNLAVLSATKHPECKDVTNRAYDETWFRFEKGTGKHANNFRLRNYFSDDVLVSRTHQKPQVYNHNPDEVYDDQYFTFLFEDMEIFKVEYHLDLGKIVSSTPKIISQQTLHNYTTAEQTMTFEVDEKVSHTSTFEYTLGFTISVGTTFKAGLPLIAEAGFTVGLENRHDFKWGSTGCTQVSPSKLHQTPPSVPFPASTLVT</sequence>
<dbReference type="InterPro" id="IPR012337">
    <property type="entry name" value="RNaseH-like_sf"/>
</dbReference>
<evidence type="ECO:0000259" key="2">
    <source>
        <dbReference type="Pfam" id="PF14291"/>
    </source>
</evidence>
<comment type="caution">
    <text evidence="4">The sequence shown here is derived from an EMBL/GenBank/DDBJ whole genome shotgun (WGS) entry which is preliminary data.</text>
</comment>
<keyword evidence="5" id="KW-1185">Reference proteome</keyword>
<evidence type="ECO:0000259" key="3">
    <source>
        <dbReference type="Pfam" id="PF25431"/>
    </source>
</evidence>
<dbReference type="SUPFAM" id="SSF53098">
    <property type="entry name" value="Ribonuclease H-like"/>
    <property type="match status" value="1"/>
</dbReference>
<evidence type="ECO:0000256" key="1">
    <source>
        <dbReference type="SAM" id="MobiDB-lite"/>
    </source>
</evidence>
<feature type="domain" description="DUF4371" evidence="2">
    <location>
        <begin position="198"/>
        <end position="299"/>
    </location>
</feature>
<dbReference type="Proteomes" id="UP001633002">
    <property type="component" value="Unassembled WGS sequence"/>
</dbReference>
<accession>A0ABD3HIT5</accession>
<feature type="compositionally biased region" description="Basic and acidic residues" evidence="1">
    <location>
        <begin position="1"/>
        <end position="10"/>
    </location>
</feature>
<dbReference type="Gene3D" id="2.80.10.50">
    <property type="match status" value="1"/>
</dbReference>
<dbReference type="AlphaFoldDB" id="A0ABD3HIT5"/>
<reference evidence="4 5" key="1">
    <citation type="submission" date="2024-09" db="EMBL/GenBank/DDBJ databases">
        <title>Chromosome-scale assembly of Riccia sorocarpa.</title>
        <authorList>
            <person name="Paukszto L."/>
        </authorList>
    </citation>
    <scope>NUCLEOTIDE SEQUENCE [LARGE SCALE GENOMIC DNA]</scope>
    <source>
        <strain evidence="4">LP-2024</strain>
        <tissue evidence="4">Aerial parts of the thallus</tissue>
    </source>
</reference>
<name>A0ABD3HIT5_9MARC</name>
<evidence type="ECO:0000313" key="5">
    <source>
        <dbReference type="Proteomes" id="UP001633002"/>
    </source>
</evidence>
<dbReference type="InterPro" id="IPR004991">
    <property type="entry name" value="Aerolysin-like"/>
</dbReference>
<dbReference type="InterPro" id="IPR025398">
    <property type="entry name" value="DUF4371"/>
</dbReference>
<dbReference type="PANTHER" id="PTHR46880">
    <property type="entry name" value="RAS-ASSOCIATING DOMAIN-CONTAINING PROTEIN"/>
    <property type="match status" value="1"/>
</dbReference>
<dbReference type="PANTHER" id="PTHR46880:SF5">
    <property type="entry name" value="DUF4371 DOMAIN-CONTAINING PROTEIN"/>
    <property type="match status" value="1"/>
</dbReference>
<evidence type="ECO:0000313" key="4">
    <source>
        <dbReference type="EMBL" id="KAL3690756.1"/>
    </source>
</evidence>
<dbReference type="Pfam" id="PF03318">
    <property type="entry name" value="ETX_MTX2"/>
    <property type="match status" value="1"/>
</dbReference>
<dbReference type="EMBL" id="JBJQOH010000003">
    <property type="protein sequence ID" value="KAL3690756.1"/>
    <property type="molecule type" value="Genomic_DNA"/>
</dbReference>
<evidence type="ECO:0008006" key="6">
    <source>
        <dbReference type="Google" id="ProtNLM"/>
    </source>
</evidence>
<dbReference type="Pfam" id="PF14291">
    <property type="entry name" value="DUF4371"/>
    <property type="match status" value="1"/>
</dbReference>
<dbReference type="InterPro" id="IPR057456">
    <property type="entry name" value="Znf_C17orf113"/>
</dbReference>
<proteinExistence type="predicted"/>
<feature type="region of interest" description="Disordered" evidence="1">
    <location>
        <begin position="1"/>
        <end position="27"/>
    </location>
</feature>
<dbReference type="Gene3D" id="2.170.15.10">
    <property type="entry name" value="Proaerolysin, chain A, domain 3"/>
    <property type="match status" value="1"/>
</dbReference>
<gene>
    <name evidence="4" type="ORF">R1sor_004407</name>
</gene>
<feature type="region of interest" description="Disordered" evidence="1">
    <location>
        <begin position="504"/>
        <end position="524"/>
    </location>
</feature>
<dbReference type="Pfam" id="PF25431">
    <property type="entry name" value="zf-C17orf113"/>
    <property type="match status" value="1"/>
</dbReference>
<organism evidence="4 5">
    <name type="scientific">Riccia sorocarpa</name>
    <dbReference type="NCBI Taxonomy" id="122646"/>
    <lineage>
        <taxon>Eukaryota</taxon>
        <taxon>Viridiplantae</taxon>
        <taxon>Streptophyta</taxon>
        <taxon>Embryophyta</taxon>
        <taxon>Marchantiophyta</taxon>
        <taxon>Marchantiopsida</taxon>
        <taxon>Marchantiidae</taxon>
        <taxon>Marchantiales</taxon>
        <taxon>Ricciaceae</taxon>
        <taxon>Riccia</taxon>
    </lineage>
</organism>
<feature type="domain" description="C17orf113 probable zinc finger" evidence="3">
    <location>
        <begin position="77"/>
        <end position="125"/>
    </location>
</feature>
<protein>
    <recommendedName>
        <fullName evidence="6">Transposase</fullName>
    </recommendedName>
</protein>